<evidence type="ECO:0000256" key="1">
    <source>
        <dbReference type="ARBA" id="ARBA00022723"/>
    </source>
</evidence>
<dbReference type="AlphaFoldDB" id="T1G136"/>
<name>T1G136_HELRO</name>
<dbReference type="EMBL" id="KB095858">
    <property type="protein sequence ID" value="ESO10761.1"/>
    <property type="molecule type" value="Genomic_DNA"/>
</dbReference>
<dbReference type="STRING" id="6412.T1G136"/>
<dbReference type="Pfam" id="PF13639">
    <property type="entry name" value="zf-RING_2"/>
    <property type="match status" value="1"/>
</dbReference>
<dbReference type="KEGG" id="hro:HELRODRAFT_72663"/>
<dbReference type="PANTHER" id="PTHR45931:SF3">
    <property type="entry name" value="RING ZINC FINGER-CONTAINING PROTEIN"/>
    <property type="match status" value="1"/>
</dbReference>
<keyword evidence="1" id="KW-0479">Metal-binding</keyword>
<reference evidence="6 8" key="2">
    <citation type="journal article" date="2013" name="Nature">
        <title>Insights into bilaterian evolution from three spiralian genomes.</title>
        <authorList>
            <person name="Simakov O."/>
            <person name="Marletaz F."/>
            <person name="Cho S.J."/>
            <person name="Edsinger-Gonzales E."/>
            <person name="Havlak P."/>
            <person name="Hellsten U."/>
            <person name="Kuo D.H."/>
            <person name="Larsson T."/>
            <person name="Lv J."/>
            <person name="Arendt D."/>
            <person name="Savage R."/>
            <person name="Osoegawa K."/>
            <person name="de Jong P."/>
            <person name="Grimwood J."/>
            <person name="Chapman J.A."/>
            <person name="Shapiro H."/>
            <person name="Aerts A."/>
            <person name="Otillar R.P."/>
            <person name="Terry A.Y."/>
            <person name="Boore J.L."/>
            <person name="Grigoriev I.V."/>
            <person name="Lindberg D.R."/>
            <person name="Seaver E.C."/>
            <person name="Weisblat D.A."/>
            <person name="Putnam N.H."/>
            <person name="Rokhsar D.S."/>
        </authorList>
    </citation>
    <scope>NUCLEOTIDE SEQUENCE</scope>
</reference>
<evidence type="ECO:0000259" key="5">
    <source>
        <dbReference type="PROSITE" id="PS50089"/>
    </source>
</evidence>
<keyword evidence="8" id="KW-1185">Reference proteome</keyword>
<feature type="domain" description="RING-type" evidence="5">
    <location>
        <begin position="50"/>
        <end position="91"/>
    </location>
</feature>
<reference evidence="8" key="1">
    <citation type="submission" date="2012-12" db="EMBL/GenBank/DDBJ databases">
        <authorList>
            <person name="Hellsten U."/>
            <person name="Grimwood J."/>
            <person name="Chapman J.A."/>
            <person name="Shapiro H."/>
            <person name="Aerts A."/>
            <person name="Otillar R.P."/>
            <person name="Terry A.Y."/>
            <person name="Boore J.L."/>
            <person name="Simakov O."/>
            <person name="Marletaz F."/>
            <person name="Cho S.-J."/>
            <person name="Edsinger-Gonzales E."/>
            <person name="Havlak P."/>
            <person name="Kuo D.-H."/>
            <person name="Larsson T."/>
            <person name="Lv J."/>
            <person name="Arendt D."/>
            <person name="Savage R."/>
            <person name="Osoegawa K."/>
            <person name="de Jong P."/>
            <person name="Lindberg D.R."/>
            <person name="Seaver E.C."/>
            <person name="Weisblat D.A."/>
            <person name="Putnam N.H."/>
            <person name="Grigoriev I.V."/>
            <person name="Rokhsar D.S."/>
        </authorList>
    </citation>
    <scope>NUCLEOTIDE SEQUENCE</scope>
</reference>
<protein>
    <recommendedName>
        <fullName evidence="5">RING-type domain-containing protein</fullName>
    </recommendedName>
</protein>
<evidence type="ECO:0000313" key="8">
    <source>
        <dbReference type="Proteomes" id="UP000015101"/>
    </source>
</evidence>
<dbReference type="CDD" id="cd16454">
    <property type="entry name" value="RING-H2_PA-TM-RING"/>
    <property type="match status" value="1"/>
</dbReference>
<dbReference type="InterPro" id="IPR001841">
    <property type="entry name" value="Znf_RING"/>
</dbReference>
<dbReference type="EnsemblMetazoa" id="HelroT72663">
    <property type="protein sequence ID" value="HelroP72663"/>
    <property type="gene ID" value="HelroG72663"/>
</dbReference>
<organism evidence="7 8">
    <name type="scientific">Helobdella robusta</name>
    <name type="common">Californian leech</name>
    <dbReference type="NCBI Taxonomy" id="6412"/>
    <lineage>
        <taxon>Eukaryota</taxon>
        <taxon>Metazoa</taxon>
        <taxon>Spiralia</taxon>
        <taxon>Lophotrochozoa</taxon>
        <taxon>Annelida</taxon>
        <taxon>Clitellata</taxon>
        <taxon>Hirudinea</taxon>
        <taxon>Rhynchobdellida</taxon>
        <taxon>Glossiphoniidae</taxon>
        <taxon>Helobdella</taxon>
    </lineage>
</organism>
<evidence type="ECO:0000256" key="3">
    <source>
        <dbReference type="ARBA" id="ARBA00022833"/>
    </source>
</evidence>
<dbReference type="PANTHER" id="PTHR45931">
    <property type="entry name" value="SI:CH211-59O9.10"/>
    <property type="match status" value="1"/>
</dbReference>
<dbReference type="GO" id="GO:0016567">
    <property type="term" value="P:protein ubiquitination"/>
    <property type="evidence" value="ECO:0007669"/>
    <property type="project" value="UniProtKB-UniPathway"/>
</dbReference>
<dbReference type="Proteomes" id="UP000015101">
    <property type="component" value="Unassembled WGS sequence"/>
</dbReference>
<proteinExistence type="predicted"/>
<keyword evidence="3" id="KW-0862">Zinc</keyword>
<dbReference type="SUPFAM" id="SSF57850">
    <property type="entry name" value="RING/U-box"/>
    <property type="match status" value="1"/>
</dbReference>
<dbReference type="PROSITE" id="PS50089">
    <property type="entry name" value="ZF_RING_2"/>
    <property type="match status" value="1"/>
</dbReference>
<dbReference type="SMART" id="SM00184">
    <property type="entry name" value="RING"/>
    <property type="match status" value="1"/>
</dbReference>
<reference evidence="7" key="3">
    <citation type="submission" date="2015-06" db="UniProtKB">
        <authorList>
            <consortium name="EnsemblMetazoa"/>
        </authorList>
    </citation>
    <scope>IDENTIFICATION</scope>
</reference>
<dbReference type="InParanoid" id="T1G136"/>
<gene>
    <name evidence="7" type="primary">20214784</name>
    <name evidence="6" type="ORF">HELRODRAFT_72663</name>
</gene>
<accession>T1G136</accession>
<dbReference type="UniPathway" id="UPA00143"/>
<dbReference type="GO" id="GO:0008270">
    <property type="term" value="F:zinc ion binding"/>
    <property type="evidence" value="ECO:0007669"/>
    <property type="project" value="UniProtKB-KW"/>
</dbReference>
<dbReference type="CTD" id="20214784"/>
<sequence length="129" mass="15014">MGYEKIVADSLGNAIVNAQIDHADYYHAVFAEQRNFFLPYIANKFDVDECPICLEKFKEENIVMQLHCQHVFHTNCFQLWLSQSSTCPYCRMKLSDKMTKFYNFDSIVDAAGVIHVTIYLETDHNLYGE</sequence>
<evidence type="ECO:0000256" key="2">
    <source>
        <dbReference type="ARBA" id="ARBA00022771"/>
    </source>
</evidence>
<dbReference type="InterPro" id="IPR051834">
    <property type="entry name" value="RING_finger_E3_ligase"/>
</dbReference>
<dbReference type="HOGENOM" id="CLU_123525_0_0_1"/>
<dbReference type="InterPro" id="IPR013083">
    <property type="entry name" value="Znf_RING/FYVE/PHD"/>
</dbReference>
<dbReference type="GeneID" id="20214784"/>
<dbReference type="OrthoDB" id="290834at2759"/>
<evidence type="ECO:0000256" key="4">
    <source>
        <dbReference type="PROSITE-ProRule" id="PRU00175"/>
    </source>
</evidence>
<evidence type="ECO:0000313" key="7">
    <source>
        <dbReference type="EnsemblMetazoa" id="HelroP72663"/>
    </source>
</evidence>
<keyword evidence="2 4" id="KW-0863">Zinc-finger</keyword>
<dbReference type="RefSeq" id="XP_009011030.1">
    <property type="nucleotide sequence ID" value="XM_009012782.1"/>
</dbReference>
<dbReference type="Gene3D" id="3.30.40.10">
    <property type="entry name" value="Zinc/RING finger domain, C3HC4 (zinc finger)"/>
    <property type="match status" value="1"/>
</dbReference>
<evidence type="ECO:0000313" key="6">
    <source>
        <dbReference type="EMBL" id="ESO10761.1"/>
    </source>
</evidence>
<dbReference type="EMBL" id="AMQM01002741">
    <property type="status" value="NOT_ANNOTATED_CDS"/>
    <property type="molecule type" value="Genomic_DNA"/>
</dbReference>